<evidence type="ECO:0000256" key="1">
    <source>
        <dbReference type="SAM" id="SignalP"/>
    </source>
</evidence>
<gene>
    <name evidence="2" type="ORF">HQ865_11095</name>
</gene>
<dbReference type="EMBL" id="CP054139">
    <property type="protein sequence ID" value="QKJ30285.1"/>
    <property type="molecule type" value="Genomic_DNA"/>
</dbReference>
<dbReference type="KEGG" id="mmab:HQ865_11095"/>
<evidence type="ECO:0000313" key="3">
    <source>
        <dbReference type="Proteomes" id="UP000505355"/>
    </source>
</evidence>
<dbReference type="AlphaFoldDB" id="A0A7D4Q9R4"/>
<proteinExistence type="predicted"/>
<name>A0A7D4Q9R4_9SPHI</name>
<sequence length="73" mass="7912">MKFINYVLCSIILLSVSTSGSAQKYKAPADMVKLNKEYVKVSNEITDINAQLTIAQNNLPGYQTTANTATGNV</sequence>
<protein>
    <submittedName>
        <fullName evidence="2">Uncharacterized protein</fullName>
    </submittedName>
</protein>
<evidence type="ECO:0000313" key="2">
    <source>
        <dbReference type="EMBL" id="QKJ30285.1"/>
    </source>
</evidence>
<dbReference type="RefSeq" id="WP_173414972.1">
    <property type="nucleotide sequence ID" value="NZ_CP054139.1"/>
</dbReference>
<dbReference type="Proteomes" id="UP000505355">
    <property type="component" value="Chromosome"/>
</dbReference>
<feature type="chain" id="PRO_5028822724" evidence="1">
    <location>
        <begin position="23"/>
        <end position="73"/>
    </location>
</feature>
<keyword evidence="3" id="KW-1185">Reference proteome</keyword>
<feature type="signal peptide" evidence="1">
    <location>
        <begin position="1"/>
        <end position="22"/>
    </location>
</feature>
<reference evidence="2 3" key="1">
    <citation type="submission" date="2020-05" db="EMBL/GenBank/DDBJ databases">
        <title>Mucilaginibacter mali sp. nov.</title>
        <authorList>
            <person name="Kim H.S."/>
            <person name="Lee K.C."/>
            <person name="Suh M.K."/>
            <person name="Kim J.-S."/>
            <person name="Han K.-I."/>
            <person name="Eom M.K."/>
            <person name="Shin Y.K."/>
            <person name="Lee J.-S."/>
        </authorList>
    </citation>
    <scope>NUCLEOTIDE SEQUENCE [LARGE SCALE GENOMIC DNA]</scope>
    <source>
        <strain evidence="2 3">G2-14</strain>
    </source>
</reference>
<keyword evidence="1" id="KW-0732">Signal</keyword>
<accession>A0A7D4Q9R4</accession>
<organism evidence="2 3">
    <name type="scientific">Mucilaginibacter mali</name>
    <dbReference type="NCBI Taxonomy" id="2740462"/>
    <lineage>
        <taxon>Bacteria</taxon>
        <taxon>Pseudomonadati</taxon>
        <taxon>Bacteroidota</taxon>
        <taxon>Sphingobacteriia</taxon>
        <taxon>Sphingobacteriales</taxon>
        <taxon>Sphingobacteriaceae</taxon>
        <taxon>Mucilaginibacter</taxon>
    </lineage>
</organism>